<evidence type="ECO:0000256" key="6">
    <source>
        <dbReference type="SAM" id="MobiDB-lite"/>
    </source>
</evidence>
<feature type="region of interest" description="Disordered" evidence="6">
    <location>
        <begin position="159"/>
        <end position="207"/>
    </location>
</feature>
<dbReference type="InterPro" id="IPR050494">
    <property type="entry name" value="Ser_Thr_dual-spec_kinase"/>
</dbReference>
<dbReference type="Pfam" id="PF00069">
    <property type="entry name" value="Pkinase"/>
    <property type="match status" value="2"/>
</dbReference>
<dbReference type="SUPFAM" id="SSF56112">
    <property type="entry name" value="Protein kinase-like (PK-like)"/>
    <property type="match status" value="1"/>
</dbReference>
<evidence type="ECO:0000256" key="5">
    <source>
        <dbReference type="ARBA" id="ARBA00022840"/>
    </source>
</evidence>
<dbReference type="PROSITE" id="PS00108">
    <property type="entry name" value="PROTEIN_KINASE_ST"/>
    <property type="match status" value="1"/>
</dbReference>
<feature type="region of interest" description="Disordered" evidence="6">
    <location>
        <begin position="778"/>
        <end position="832"/>
    </location>
</feature>
<keyword evidence="5" id="KW-0067">ATP-binding</keyword>
<dbReference type="EMBL" id="GDID01000623">
    <property type="protein sequence ID" value="JAP95983.1"/>
    <property type="molecule type" value="Transcribed_RNA"/>
</dbReference>
<dbReference type="Gene3D" id="3.30.200.20">
    <property type="entry name" value="Phosphorylase Kinase, domain 1"/>
    <property type="match status" value="1"/>
</dbReference>
<keyword evidence="1" id="KW-0723">Serine/threonine-protein kinase</keyword>
<feature type="non-terminal residue" evidence="8">
    <location>
        <position position="1"/>
    </location>
</feature>
<evidence type="ECO:0000256" key="3">
    <source>
        <dbReference type="ARBA" id="ARBA00022741"/>
    </source>
</evidence>
<dbReference type="PANTHER" id="PTHR24058:SF124">
    <property type="entry name" value="PROTEIN KINASE SUPERFAMILY PROTEIN"/>
    <property type="match status" value="1"/>
</dbReference>
<accession>A0A146KH23</accession>
<dbReference type="SMART" id="SM00220">
    <property type="entry name" value="S_TKc"/>
    <property type="match status" value="1"/>
</dbReference>
<feature type="compositionally biased region" description="Basic and acidic residues" evidence="6">
    <location>
        <begin position="159"/>
        <end position="168"/>
    </location>
</feature>
<keyword evidence="4 8" id="KW-0418">Kinase</keyword>
<feature type="compositionally biased region" description="Acidic residues" evidence="6">
    <location>
        <begin position="788"/>
        <end position="797"/>
    </location>
</feature>
<feature type="domain" description="Protein kinase" evidence="7">
    <location>
        <begin position="331"/>
        <end position="725"/>
    </location>
</feature>
<keyword evidence="3" id="KW-0547">Nucleotide-binding</keyword>
<reference evidence="8" key="1">
    <citation type="submission" date="2015-07" db="EMBL/GenBank/DDBJ databases">
        <title>Adaptation to a free-living lifestyle via gene acquisitions in the diplomonad Trepomonas sp. PC1.</title>
        <authorList>
            <person name="Xu F."/>
            <person name="Jerlstrom-Hultqvist J."/>
            <person name="Kolisko M."/>
            <person name="Simpson A.G.B."/>
            <person name="Roger A.J."/>
            <person name="Svard S.G."/>
            <person name="Andersson J.O."/>
        </authorList>
    </citation>
    <scope>NUCLEOTIDE SEQUENCE</scope>
    <source>
        <strain evidence="8">PC1</strain>
    </source>
</reference>
<organism evidence="8">
    <name type="scientific">Trepomonas sp. PC1</name>
    <dbReference type="NCBI Taxonomy" id="1076344"/>
    <lineage>
        <taxon>Eukaryota</taxon>
        <taxon>Metamonada</taxon>
        <taxon>Diplomonadida</taxon>
        <taxon>Hexamitidae</taxon>
        <taxon>Hexamitinae</taxon>
        <taxon>Trepomonas</taxon>
    </lineage>
</organism>
<proteinExistence type="predicted"/>
<evidence type="ECO:0000259" key="7">
    <source>
        <dbReference type="PROSITE" id="PS50011"/>
    </source>
</evidence>
<evidence type="ECO:0000256" key="2">
    <source>
        <dbReference type="ARBA" id="ARBA00022679"/>
    </source>
</evidence>
<name>A0A146KH23_9EUKA</name>
<feature type="compositionally biased region" description="Polar residues" evidence="6">
    <location>
        <begin position="174"/>
        <end position="192"/>
    </location>
</feature>
<dbReference type="InterPro" id="IPR008271">
    <property type="entry name" value="Ser/Thr_kinase_AS"/>
</dbReference>
<dbReference type="Gene3D" id="1.10.510.10">
    <property type="entry name" value="Transferase(Phosphotransferase) domain 1"/>
    <property type="match status" value="1"/>
</dbReference>
<dbReference type="AlphaFoldDB" id="A0A146KH23"/>
<dbReference type="PANTHER" id="PTHR24058">
    <property type="entry name" value="DUAL SPECIFICITY PROTEIN KINASE"/>
    <property type="match status" value="1"/>
</dbReference>
<keyword evidence="2" id="KW-0808">Transferase</keyword>
<dbReference type="InterPro" id="IPR011009">
    <property type="entry name" value="Kinase-like_dom_sf"/>
</dbReference>
<evidence type="ECO:0000256" key="4">
    <source>
        <dbReference type="ARBA" id="ARBA00022777"/>
    </source>
</evidence>
<dbReference type="PROSITE" id="PS50011">
    <property type="entry name" value="PROTEIN_KINASE_DOM"/>
    <property type="match status" value="1"/>
</dbReference>
<dbReference type="GO" id="GO:0004674">
    <property type="term" value="F:protein serine/threonine kinase activity"/>
    <property type="evidence" value="ECO:0007669"/>
    <property type="project" value="UniProtKB-KW"/>
</dbReference>
<protein>
    <submittedName>
        <fullName evidence="8">Kinase, CMGC CLK</fullName>
    </submittedName>
</protein>
<sequence>LNVQQLVQDYLIQKCDPSMTKAIENLLKVIFHQAKTSQKITELEILLQNPQQPAKSLCQNTKVDDFYDVPDLEDGEMRQEVPKANLVGIVEKSKNNCHAVCSSYFSEPIIESERPKNHPEHFSYKIVGELDQNDYILQGTFFEELGALTNIFDETEEHLQREQLKHSQDVLQGGSENSGPEINLNSFSSRSQEQQHNEVNDQPAQPTLIITPLNQKSSPKYDSETSDSNFLQEDFEGLTITQQIQMKITQIIKGMKLDQHMFIKMNDRLNFPMRCQWVRKICNQAEVPDVLQFLHSSFDIPVFYEVYNEYSGLNEFSELPSCLLLAGRYIVLDSQYNDDGVFGSVMCAYDLTENAYVAIKRQKTVEAFSQLVNEIRTLLYINSHDRVNQYKNFCQMKDFFIQYGLLFIVQEFLGENLYRLQTTYEGQRKHTFSIQQLKFISKEILESVLFLEKLGIQHFDLKPENIVLVKKKQNFASKSIVPPTLNELAPDLAEYHGIASVQKLFSKLQQVPEYEQVDFSLQDQISVKLIDIGSHHFFNLEQVPYVQSRFYRAPEVILQIPQDSRAETFSWGTVLYELAVGDPLFVTDVSKKFYVQQLANFIGMLGPMPAEMIIMGQKSHEYFTRQFKLFSDSQQIVDNFDDRFVFQDSEDVETLLGQLEQPFCYIEPVKINFARFMRQKLEKCGYFEQEAKEDVLGLIQFIKSCLELDLRKRPFVKELLQHDFLSQKQKISAFGVEQAEQTEQIEQIEQTEQAEEENLQEELDLMKSEYERIKMAVEEENKKPLADQENEEDLFQFEDEKAEKAEREEKSEKSELEEVEYMRLEDGEEGEQ</sequence>
<evidence type="ECO:0000313" key="8">
    <source>
        <dbReference type="EMBL" id="JAP95983.1"/>
    </source>
</evidence>
<gene>
    <name evidence="8" type="ORF">TPC1_10837</name>
</gene>
<dbReference type="InterPro" id="IPR000719">
    <property type="entry name" value="Prot_kinase_dom"/>
</dbReference>
<dbReference type="GO" id="GO:0005524">
    <property type="term" value="F:ATP binding"/>
    <property type="evidence" value="ECO:0007669"/>
    <property type="project" value="UniProtKB-KW"/>
</dbReference>
<feature type="compositionally biased region" description="Basic and acidic residues" evidence="6">
    <location>
        <begin position="798"/>
        <end position="825"/>
    </location>
</feature>
<evidence type="ECO:0000256" key="1">
    <source>
        <dbReference type="ARBA" id="ARBA00022527"/>
    </source>
</evidence>